<keyword evidence="8" id="KW-0460">Magnesium</keyword>
<feature type="region of interest" description="Disordered" evidence="15">
    <location>
        <begin position="1141"/>
        <end position="1175"/>
    </location>
</feature>
<dbReference type="EMBL" id="ML119125">
    <property type="protein sequence ID" value="RPB12931.1"/>
    <property type="molecule type" value="Genomic_DNA"/>
</dbReference>
<dbReference type="FunFam" id="3.30.420.390:FF:000003">
    <property type="entry name" value="DNA polymerase gamma, mitochondrial"/>
    <property type="match status" value="1"/>
</dbReference>
<dbReference type="InterPro" id="IPR001098">
    <property type="entry name" value="DNA-dir_DNA_pol_A_palm_dom"/>
</dbReference>
<name>A0A3N4KX54_9PEZI</name>
<evidence type="ECO:0000256" key="6">
    <source>
        <dbReference type="ARBA" id="ARBA00022695"/>
    </source>
</evidence>
<dbReference type="SUPFAM" id="SSF56672">
    <property type="entry name" value="DNA/RNA polymerases"/>
    <property type="match status" value="1"/>
</dbReference>
<dbReference type="PANTHER" id="PTHR10267:SF0">
    <property type="entry name" value="DNA POLYMERASE SUBUNIT GAMMA-1"/>
    <property type="match status" value="1"/>
</dbReference>
<evidence type="ECO:0000256" key="1">
    <source>
        <dbReference type="ARBA" id="ARBA00001946"/>
    </source>
</evidence>
<feature type="region of interest" description="Disordered" evidence="15">
    <location>
        <begin position="1"/>
        <end position="42"/>
    </location>
</feature>
<accession>A0A3N4KX54</accession>
<dbReference type="FunFam" id="1.10.150.20:FF:000035">
    <property type="entry name" value="DNA polymerase gamma, mitochondrial"/>
    <property type="match status" value="1"/>
</dbReference>
<evidence type="ECO:0000259" key="16">
    <source>
        <dbReference type="SMART" id="SM00482"/>
    </source>
</evidence>
<evidence type="ECO:0000256" key="9">
    <source>
        <dbReference type="ARBA" id="ARBA00022932"/>
    </source>
</evidence>
<feature type="domain" description="DNA-directed DNA polymerase family A palm" evidence="16">
    <location>
        <begin position="695"/>
        <end position="925"/>
    </location>
</feature>
<dbReference type="InParanoid" id="A0A3N4KX54"/>
<keyword evidence="7" id="KW-0235">DNA replication</keyword>
<dbReference type="FunCoup" id="A0A3N4KX54">
    <property type="interactions" value="751"/>
</dbReference>
<dbReference type="InterPro" id="IPR041336">
    <property type="entry name" value="DNApol_Exo"/>
</dbReference>
<comment type="cofactor">
    <cofactor evidence="1">
        <name>Mg(2+)</name>
        <dbReference type="ChEBI" id="CHEBI:18420"/>
    </cofactor>
</comment>
<dbReference type="OrthoDB" id="5588663at2759"/>
<dbReference type="SUPFAM" id="SSF53098">
    <property type="entry name" value="Ribonuclease H-like"/>
    <property type="match status" value="1"/>
</dbReference>
<comment type="catalytic activity">
    <reaction evidence="13">
        <text>DNA(n) + a 2'-deoxyribonucleoside 5'-triphosphate = DNA(n+1) + diphosphate</text>
        <dbReference type="Rhea" id="RHEA:22508"/>
        <dbReference type="Rhea" id="RHEA-COMP:17339"/>
        <dbReference type="Rhea" id="RHEA-COMP:17340"/>
        <dbReference type="ChEBI" id="CHEBI:33019"/>
        <dbReference type="ChEBI" id="CHEBI:61560"/>
        <dbReference type="ChEBI" id="CHEBI:173112"/>
        <dbReference type="EC" id="2.7.7.7"/>
    </reaction>
</comment>
<feature type="compositionally biased region" description="Basic residues" evidence="15">
    <location>
        <begin position="1161"/>
        <end position="1175"/>
    </location>
</feature>
<organism evidence="17 18">
    <name type="scientific">Morchella conica CCBAS932</name>
    <dbReference type="NCBI Taxonomy" id="1392247"/>
    <lineage>
        <taxon>Eukaryota</taxon>
        <taxon>Fungi</taxon>
        <taxon>Dikarya</taxon>
        <taxon>Ascomycota</taxon>
        <taxon>Pezizomycotina</taxon>
        <taxon>Pezizomycetes</taxon>
        <taxon>Pezizales</taxon>
        <taxon>Morchellaceae</taxon>
        <taxon>Morchella</taxon>
    </lineage>
</organism>
<dbReference type="Pfam" id="PF18136">
    <property type="entry name" value="DNApol_Exo"/>
    <property type="match status" value="1"/>
</dbReference>
<evidence type="ECO:0000256" key="15">
    <source>
        <dbReference type="SAM" id="MobiDB-lite"/>
    </source>
</evidence>
<proteinExistence type="inferred from homology"/>
<feature type="compositionally biased region" description="Basic and acidic residues" evidence="15">
    <location>
        <begin position="1141"/>
        <end position="1152"/>
    </location>
</feature>
<evidence type="ECO:0000256" key="2">
    <source>
        <dbReference type="ARBA" id="ARBA00004173"/>
    </source>
</evidence>
<dbReference type="GO" id="GO:0003677">
    <property type="term" value="F:DNA binding"/>
    <property type="evidence" value="ECO:0007669"/>
    <property type="project" value="UniProtKB-KW"/>
</dbReference>
<dbReference type="EC" id="2.7.7.7" evidence="4"/>
<dbReference type="GO" id="GO:0003887">
    <property type="term" value="F:DNA-directed DNA polymerase activity"/>
    <property type="evidence" value="ECO:0007669"/>
    <property type="project" value="UniProtKB-KW"/>
</dbReference>
<evidence type="ECO:0000313" key="18">
    <source>
        <dbReference type="Proteomes" id="UP000277580"/>
    </source>
</evidence>
<sequence>MSTLHSLTAGVRGYATDTEIEKGKEEEKEKEGNGEGEDKDLPRFNALGVQQLSHKVHSKVFSGKPTPPPPEIVELSKTHLTRHGLYGKNTDQNPPISFDLPPLRGKSGTLDEHFYQLGLTSSYPYLDYAKKFAGVDLQPPPPPGTKWGRQSGWTKYKPDGTATPVKYPTDDMLVFDVEVLYKDSPFAVIACAAGTEGWYAWVSPWILGESKTDRHLVPLGLSEKPRVIVGHNVGYDRARIKEEYSLKKTSFAFLDTMSLHVATNGMCSRQRPTWLKHQKLQKLKDGMLSMDAVSQDTLNMLEEEEEAWIARSSINSLQEVALFHCDIQVDKGVRDQFGIINREGVLKQLDTLLDYCAADVATTHKVYKKVLPNFLEVCPHPVSFAALRHLSSVVLPVDKTWEDYIKRAEDTYIETSEAIKKRLIDLANGALAHKNDSVTFMADPWLRQLDWTIPETRTVKIKGQVKGEVSKRPAKNQKMPGEPKWYKDLFTPGNAGDMKISVRSRIAPLLLKLAWDEKPLVWSDVYGWVVRVPVSEKANYEDKALVKCDMAEEKNGLLNSDRENIYYKLPHKDGPTARCVSPLAKSYLKYFEDGMLSSPHPLAKEALKMNAECSYWISARERIKGQMVIYESDVEEGYLTGMTKTALEKSKKESGRSSPEVGIILPQLIPMGTVTRRAVERTWLTASNAKKNRLGSELKAMIKAPPGYVFVGSDVDSQELWIASLVGDAQFKLHGGNAIGFMTLEGTKAAGTDLHSKTASILGISRNHAKIFNYGRIYGAGVKFASTLLKQFNPTLPDSEADQTSQRLYKETKGTKTKHSLFHDRPFWRGGTESFVFNKLEEFANQDLPRTPVLGAGITEALRREYLTLNGFMPSRINWAIQSSGVDYLHLLIIAMEHLITRFRLSARLAITVHDEIRYLVKDMHKYHVAMALQIANLWTRAMFSQQMGIEDLPQSCAYFSAIDIDSVLRKEVDMDCITPSQPNPIPPGESINMTQLLDALKKGNTAFFQKSLARGHHKLSKDLEDAEYTPRTPVMEQLQGGANIPFLRAQNADDEEFRKLVGELKKKYMFPEYQKAKPSPVEDMIWNAPPVVAKTYEETHEAVSSSVKGQKWQSLPTNSPHVKRPFAMSLEFKLEVQEARKQTAQLRRSDPVKSGTSKLHTNRPKPFMRKHPDV</sequence>
<dbReference type="InterPro" id="IPR012337">
    <property type="entry name" value="RNaseH-like_sf"/>
</dbReference>
<evidence type="ECO:0000256" key="8">
    <source>
        <dbReference type="ARBA" id="ARBA00022842"/>
    </source>
</evidence>
<dbReference type="Gene3D" id="3.30.70.370">
    <property type="match status" value="1"/>
</dbReference>
<evidence type="ECO:0000256" key="14">
    <source>
        <dbReference type="ARBA" id="ARBA00057053"/>
    </source>
</evidence>
<comment type="subcellular location">
    <subcellularLocation>
        <location evidence="2">Mitochondrion</location>
    </subcellularLocation>
</comment>
<keyword evidence="9" id="KW-0239">DNA-directed DNA polymerase</keyword>
<dbReference type="SMART" id="SM00482">
    <property type="entry name" value="POLAc"/>
    <property type="match status" value="1"/>
</dbReference>
<dbReference type="Pfam" id="PF00476">
    <property type="entry name" value="DNA_pol_A"/>
    <property type="match status" value="1"/>
</dbReference>
<dbReference type="GO" id="GO:0005760">
    <property type="term" value="C:gamma DNA polymerase complex"/>
    <property type="evidence" value="ECO:0007669"/>
    <property type="project" value="InterPro"/>
</dbReference>
<dbReference type="AlphaFoldDB" id="A0A3N4KX54"/>
<dbReference type="GO" id="GO:0006264">
    <property type="term" value="P:mitochondrial DNA replication"/>
    <property type="evidence" value="ECO:0007669"/>
    <property type="project" value="TreeGrafter"/>
</dbReference>
<dbReference type="PROSITE" id="PS00447">
    <property type="entry name" value="DNA_POLYMERASE_A"/>
    <property type="match status" value="1"/>
</dbReference>
<dbReference type="InterPro" id="IPR002297">
    <property type="entry name" value="DNA-dir_DNA_pol_A_mt"/>
</dbReference>
<dbReference type="STRING" id="1392247.A0A3N4KX54"/>
<evidence type="ECO:0000313" key="17">
    <source>
        <dbReference type="EMBL" id="RPB12931.1"/>
    </source>
</evidence>
<keyword evidence="5" id="KW-0808">Transferase</keyword>
<evidence type="ECO:0000256" key="11">
    <source>
        <dbReference type="ARBA" id="ARBA00023128"/>
    </source>
</evidence>
<keyword evidence="18" id="KW-1185">Reference proteome</keyword>
<keyword evidence="10" id="KW-0238">DNA-binding</keyword>
<keyword evidence="11" id="KW-0496">Mitochondrion</keyword>
<dbReference type="GO" id="GO:0008408">
    <property type="term" value="F:3'-5' exonuclease activity"/>
    <property type="evidence" value="ECO:0007669"/>
    <property type="project" value="TreeGrafter"/>
</dbReference>
<comment type="similarity">
    <text evidence="3">Belongs to the DNA polymerase type-A family.</text>
</comment>
<evidence type="ECO:0000256" key="10">
    <source>
        <dbReference type="ARBA" id="ARBA00023125"/>
    </source>
</evidence>
<evidence type="ECO:0000256" key="4">
    <source>
        <dbReference type="ARBA" id="ARBA00012417"/>
    </source>
</evidence>
<dbReference type="InterPro" id="IPR043502">
    <property type="entry name" value="DNA/RNA_pol_sf"/>
</dbReference>
<dbReference type="Gene3D" id="3.30.420.390">
    <property type="match status" value="1"/>
</dbReference>
<gene>
    <name evidence="17" type="ORF">P167DRAFT_535338</name>
</gene>
<reference evidence="17 18" key="1">
    <citation type="journal article" date="2018" name="Nat. Ecol. Evol.">
        <title>Pezizomycetes genomes reveal the molecular basis of ectomycorrhizal truffle lifestyle.</title>
        <authorList>
            <person name="Murat C."/>
            <person name="Payen T."/>
            <person name="Noel B."/>
            <person name="Kuo A."/>
            <person name="Morin E."/>
            <person name="Chen J."/>
            <person name="Kohler A."/>
            <person name="Krizsan K."/>
            <person name="Balestrini R."/>
            <person name="Da Silva C."/>
            <person name="Montanini B."/>
            <person name="Hainaut M."/>
            <person name="Levati E."/>
            <person name="Barry K.W."/>
            <person name="Belfiori B."/>
            <person name="Cichocki N."/>
            <person name="Clum A."/>
            <person name="Dockter R.B."/>
            <person name="Fauchery L."/>
            <person name="Guy J."/>
            <person name="Iotti M."/>
            <person name="Le Tacon F."/>
            <person name="Lindquist E.A."/>
            <person name="Lipzen A."/>
            <person name="Malagnac F."/>
            <person name="Mello A."/>
            <person name="Molinier V."/>
            <person name="Miyauchi S."/>
            <person name="Poulain J."/>
            <person name="Riccioni C."/>
            <person name="Rubini A."/>
            <person name="Sitrit Y."/>
            <person name="Splivallo R."/>
            <person name="Traeger S."/>
            <person name="Wang M."/>
            <person name="Zifcakova L."/>
            <person name="Wipf D."/>
            <person name="Zambonelli A."/>
            <person name="Paolocci F."/>
            <person name="Nowrousian M."/>
            <person name="Ottonello S."/>
            <person name="Baldrian P."/>
            <person name="Spatafora J.W."/>
            <person name="Henrissat B."/>
            <person name="Nagy L.G."/>
            <person name="Aury J.M."/>
            <person name="Wincker P."/>
            <person name="Grigoriev I.V."/>
            <person name="Bonfante P."/>
            <person name="Martin F.M."/>
        </authorList>
    </citation>
    <scope>NUCLEOTIDE SEQUENCE [LARGE SCALE GENOMIC DNA]</scope>
    <source>
        <strain evidence="17 18">CCBAS932</strain>
    </source>
</reference>
<keyword evidence="6" id="KW-0548">Nucleotidyltransferase</keyword>
<evidence type="ECO:0000256" key="12">
    <source>
        <dbReference type="ARBA" id="ARBA00031966"/>
    </source>
</evidence>
<comment type="function">
    <text evidence="14">Involved in the replication of mitochondrial DNA.</text>
</comment>
<protein>
    <recommendedName>
        <fullName evidence="4">DNA-directed DNA polymerase</fullName>
        <ecNumber evidence="4">2.7.7.7</ecNumber>
    </recommendedName>
    <alternativeName>
        <fullName evidence="12">Mitochondrial DNA polymerase catalytic subunit</fullName>
    </alternativeName>
</protein>
<dbReference type="InterPro" id="IPR019760">
    <property type="entry name" value="DNA-dir_DNA_pol_A_CS"/>
</dbReference>
<feature type="compositionally biased region" description="Basic and acidic residues" evidence="15">
    <location>
        <begin position="19"/>
        <end position="33"/>
    </location>
</feature>
<dbReference type="PANTHER" id="PTHR10267">
    <property type="entry name" value="DNA POLYMERASE SUBUNIT GAMMA-1"/>
    <property type="match status" value="1"/>
</dbReference>
<evidence type="ECO:0000256" key="7">
    <source>
        <dbReference type="ARBA" id="ARBA00022705"/>
    </source>
</evidence>
<dbReference type="Proteomes" id="UP000277580">
    <property type="component" value="Unassembled WGS sequence"/>
</dbReference>
<dbReference type="PRINTS" id="PR00867">
    <property type="entry name" value="DNAPOLG"/>
</dbReference>
<dbReference type="Gene3D" id="1.10.150.20">
    <property type="entry name" value="5' to 3' exonuclease, C-terminal subdomain"/>
    <property type="match status" value="1"/>
</dbReference>
<evidence type="ECO:0000256" key="5">
    <source>
        <dbReference type="ARBA" id="ARBA00022679"/>
    </source>
</evidence>
<evidence type="ECO:0000256" key="13">
    <source>
        <dbReference type="ARBA" id="ARBA00049244"/>
    </source>
</evidence>
<evidence type="ECO:0000256" key="3">
    <source>
        <dbReference type="ARBA" id="ARBA00007705"/>
    </source>
</evidence>